<dbReference type="GO" id="GO:0016779">
    <property type="term" value="F:nucleotidyltransferase activity"/>
    <property type="evidence" value="ECO:0007669"/>
    <property type="project" value="UniProtKB-KW"/>
</dbReference>
<evidence type="ECO:0000256" key="1">
    <source>
        <dbReference type="ARBA" id="ARBA00001946"/>
    </source>
</evidence>
<evidence type="ECO:0000259" key="13">
    <source>
        <dbReference type="Pfam" id="PF04446"/>
    </source>
</evidence>
<keyword evidence="8" id="KW-0479">Metal-binding</keyword>
<comment type="similarity">
    <text evidence="2">Belongs to the tRNA(His) guanylyltransferase family.</text>
</comment>
<evidence type="ECO:0000256" key="8">
    <source>
        <dbReference type="ARBA" id="ARBA00022723"/>
    </source>
</evidence>
<protein>
    <recommendedName>
        <fullName evidence="4">tRNA(His) guanylyltransferase</fullName>
        <ecNumber evidence="3">2.7.7.79</ecNumber>
    </recommendedName>
    <alternativeName>
        <fullName evidence="12">tRNA-histidine guanylyltransferase</fullName>
    </alternativeName>
</protein>
<keyword evidence="5" id="KW-0808">Transferase</keyword>
<dbReference type="EMBL" id="JAKEKT020000045">
    <property type="protein sequence ID" value="KAL1640851.1"/>
    <property type="molecule type" value="Genomic_DNA"/>
</dbReference>
<accession>A0ABR3TMJ3</accession>
<keyword evidence="7 15" id="KW-0548">Nucleotidyltransferase</keyword>
<keyword evidence="10" id="KW-0460">Magnesium</keyword>
<evidence type="ECO:0000256" key="4">
    <source>
        <dbReference type="ARBA" id="ARBA00015443"/>
    </source>
</evidence>
<evidence type="ECO:0000256" key="2">
    <source>
        <dbReference type="ARBA" id="ARBA00010113"/>
    </source>
</evidence>
<evidence type="ECO:0000256" key="10">
    <source>
        <dbReference type="ARBA" id="ARBA00022842"/>
    </source>
</evidence>
<dbReference type="Pfam" id="PF14413">
    <property type="entry name" value="Thg1C"/>
    <property type="match status" value="1"/>
</dbReference>
<sequence>MYPPTRSFIFHKDCNLFERRAAKLITTVATTFTSHYIHLWPAYFADKPPLTPPMPSFDGRAVMYPSVQNLRDYMSWRQVDCHINNLYNTTFWTLIQRGGMEAAAAEQRLSGTVSADKNEILFKEFGINYNNEDDLFKKGSVVFRDTYTSPVPPSPPSSTKRKSH</sequence>
<dbReference type="Gene3D" id="3.30.70.3000">
    <property type="match status" value="1"/>
</dbReference>
<dbReference type="Proteomes" id="UP001521184">
    <property type="component" value="Unassembled WGS sequence"/>
</dbReference>
<evidence type="ECO:0000259" key="14">
    <source>
        <dbReference type="Pfam" id="PF14413"/>
    </source>
</evidence>
<organism evidence="15 16">
    <name type="scientific">Diplodia intermedia</name>
    <dbReference type="NCBI Taxonomy" id="856260"/>
    <lineage>
        <taxon>Eukaryota</taxon>
        <taxon>Fungi</taxon>
        <taxon>Dikarya</taxon>
        <taxon>Ascomycota</taxon>
        <taxon>Pezizomycotina</taxon>
        <taxon>Dothideomycetes</taxon>
        <taxon>Dothideomycetes incertae sedis</taxon>
        <taxon>Botryosphaeriales</taxon>
        <taxon>Botryosphaeriaceae</taxon>
        <taxon>Diplodia</taxon>
    </lineage>
</organism>
<dbReference type="InterPro" id="IPR038469">
    <property type="entry name" value="tRNAHis_GuaTrfase_Thg1_sf"/>
</dbReference>
<dbReference type="InterPro" id="IPR025845">
    <property type="entry name" value="Thg1_C_dom"/>
</dbReference>
<name>A0ABR3TMJ3_9PEZI</name>
<evidence type="ECO:0000256" key="7">
    <source>
        <dbReference type="ARBA" id="ARBA00022695"/>
    </source>
</evidence>
<keyword evidence="16" id="KW-1185">Reference proteome</keyword>
<evidence type="ECO:0000313" key="16">
    <source>
        <dbReference type="Proteomes" id="UP001521184"/>
    </source>
</evidence>
<keyword evidence="6" id="KW-0819">tRNA processing</keyword>
<dbReference type="InterPro" id="IPR024956">
    <property type="entry name" value="tRNAHis_GuaTrfase_cat"/>
</dbReference>
<evidence type="ECO:0000256" key="12">
    <source>
        <dbReference type="ARBA" id="ARBA00032480"/>
    </source>
</evidence>
<dbReference type="PANTHER" id="PTHR12729">
    <property type="entry name" value="TRNA(HIS) GUANYLYLTRANSFERASE-RELATED"/>
    <property type="match status" value="1"/>
</dbReference>
<dbReference type="InterPro" id="IPR007537">
    <property type="entry name" value="tRNAHis_GuaTrfase_Thg1"/>
</dbReference>
<evidence type="ECO:0000256" key="11">
    <source>
        <dbReference type="ARBA" id="ARBA00023134"/>
    </source>
</evidence>
<gene>
    <name evidence="15" type="primary">THG1_1</name>
    <name evidence="15" type="ORF">SLS58_006466</name>
</gene>
<evidence type="ECO:0000256" key="3">
    <source>
        <dbReference type="ARBA" id="ARBA00012511"/>
    </source>
</evidence>
<evidence type="ECO:0000256" key="5">
    <source>
        <dbReference type="ARBA" id="ARBA00022679"/>
    </source>
</evidence>
<comment type="cofactor">
    <cofactor evidence="1">
        <name>Mg(2+)</name>
        <dbReference type="ChEBI" id="CHEBI:18420"/>
    </cofactor>
</comment>
<dbReference type="Pfam" id="PF04446">
    <property type="entry name" value="Thg1"/>
    <property type="match status" value="1"/>
</dbReference>
<reference evidence="15 16" key="1">
    <citation type="journal article" date="2023" name="Plant Dis.">
        <title>First Report of Diplodia intermedia Causing Canker and Dieback Diseases on Apple Trees in Canada.</title>
        <authorList>
            <person name="Ellouze W."/>
            <person name="Ilyukhin E."/>
            <person name="Sulman M."/>
            <person name="Ali S."/>
        </authorList>
    </citation>
    <scope>NUCLEOTIDE SEQUENCE [LARGE SCALE GENOMIC DNA]</scope>
    <source>
        <strain evidence="15 16">M45-28</strain>
    </source>
</reference>
<comment type="caution">
    <text evidence="15">The sequence shown here is derived from an EMBL/GenBank/DDBJ whole genome shotgun (WGS) entry which is preliminary data.</text>
</comment>
<keyword evidence="11" id="KW-0342">GTP-binding</keyword>
<keyword evidence="9" id="KW-0547">Nucleotide-binding</keyword>
<evidence type="ECO:0000256" key="6">
    <source>
        <dbReference type="ARBA" id="ARBA00022694"/>
    </source>
</evidence>
<proteinExistence type="inferred from homology"/>
<evidence type="ECO:0000313" key="15">
    <source>
        <dbReference type="EMBL" id="KAL1640851.1"/>
    </source>
</evidence>
<evidence type="ECO:0000256" key="9">
    <source>
        <dbReference type="ARBA" id="ARBA00022741"/>
    </source>
</evidence>
<feature type="domain" description="tRNAHis guanylyltransferase catalytic" evidence="13">
    <location>
        <begin position="7"/>
        <end position="65"/>
    </location>
</feature>
<dbReference type="PANTHER" id="PTHR12729:SF6">
    <property type="entry name" value="TRNA(HIS) GUANYLYLTRANSFERASE-RELATED"/>
    <property type="match status" value="1"/>
</dbReference>
<feature type="domain" description="Thg1 C-terminal" evidence="14">
    <location>
        <begin position="68"/>
        <end position="150"/>
    </location>
</feature>
<dbReference type="EC" id="2.7.7.79" evidence="3"/>